<keyword evidence="5 6" id="KW-0472">Membrane</keyword>
<dbReference type="PANTHER" id="PTHR32322:SF2">
    <property type="entry name" value="EAMA DOMAIN-CONTAINING PROTEIN"/>
    <property type="match status" value="1"/>
</dbReference>
<reference evidence="8 9" key="1">
    <citation type="journal article" date="2012" name="Genet. Mol. Biol.">
        <title>Analysis of 16S rRNA and mxaF genes revealing insights into Methylobacterium niche-specific plant association.</title>
        <authorList>
            <person name="Dourado M.N."/>
            <person name="Andreote F.D."/>
            <person name="Dini-Andreote F."/>
            <person name="Conti R."/>
            <person name="Araujo J.M."/>
            <person name="Araujo W.L."/>
        </authorList>
    </citation>
    <scope>NUCLEOTIDE SEQUENCE [LARGE SCALE GENOMIC DNA]</scope>
    <source>
        <strain evidence="8 9">SR1.6/4</strain>
    </source>
</reference>
<dbReference type="Pfam" id="PF00892">
    <property type="entry name" value="EamA"/>
    <property type="match status" value="1"/>
</dbReference>
<comment type="caution">
    <text evidence="8">The sequence shown here is derived from an EMBL/GenBank/DDBJ whole genome shotgun (WGS) entry which is preliminary data.</text>
</comment>
<feature type="transmembrane region" description="Helical" evidence="6">
    <location>
        <begin position="148"/>
        <end position="167"/>
    </location>
</feature>
<feature type="transmembrane region" description="Helical" evidence="6">
    <location>
        <begin position="203"/>
        <end position="226"/>
    </location>
</feature>
<feature type="transmembrane region" description="Helical" evidence="6">
    <location>
        <begin position="73"/>
        <end position="93"/>
    </location>
</feature>
<evidence type="ECO:0000256" key="3">
    <source>
        <dbReference type="ARBA" id="ARBA00022692"/>
    </source>
</evidence>
<dbReference type="InterPro" id="IPR000620">
    <property type="entry name" value="EamA_dom"/>
</dbReference>
<dbReference type="InterPro" id="IPR050638">
    <property type="entry name" value="AA-Vitamin_Transporters"/>
</dbReference>
<evidence type="ECO:0000313" key="9">
    <source>
        <dbReference type="Proteomes" id="UP001349262"/>
    </source>
</evidence>
<feature type="transmembrane region" description="Helical" evidence="6">
    <location>
        <begin position="179"/>
        <end position="197"/>
    </location>
</feature>
<evidence type="ECO:0000256" key="1">
    <source>
        <dbReference type="ARBA" id="ARBA00004141"/>
    </source>
</evidence>
<protein>
    <submittedName>
        <fullName evidence="8">EamA family transporter</fullName>
    </submittedName>
</protein>
<feature type="domain" description="EamA" evidence="7">
    <location>
        <begin position="149"/>
        <end position="278"/>
    </location>
</feature>
<feature type="transmembrane region" description="Helical" evidence="6">
    <location>
        <begin position="264"/>
        <end position="284"/>
    </location>
</feature>
<keyword evidence="4 6" id="KW-1133">Transmembrane helix</keyword>
<feature type="transmembrane region" description="Helical" evidence="6">
    <location>
        <begin position="238"/>
        <end position="258"/>
    </location>
</feature>
<keyword evidence="3 6" id="KW-0812">Transmembrane</keyword>
<evidence type="ECO:0000256" key="2">
    <source>
        <dbReference type="ARBA" id="ARBA00007362"/>
    </source>
</evidence>
<proteinExistence type="inferred from homology"/>
<feature type="transmembrane region" description="Helical" evidence="6">
    <location>
        <begin position="40"/>
        <end position="61"/>
    </location>
</feature>
<dbReference type="InterPro" id="IPR037185">
    <property type="entry name" value="EmrE-like"/>
</dbReference>
<keyword evidence="9" id="KW-1185">Reference proteome</keyword>
<accession>A0ABU7T8P6</accession>
<comment type="similarity">
    <text evidence="2">Belongs to the EamA transporter family.</text>
</comment>
<dbReference type="PANTHER" id="PTHR32322">
    <property type="entry name" value="INNER MEMBRANE TRANSPORTER"/>
    <property type="match status" value="1"/>
</dbReference>
<dbReference type="EMBL" id="MLBY01000004">
    <property type="protein sequence ID" value="MEE7456926.1"/>
    <property type="molecule type" value="Genomic_DNA"/>
</dbReference>
<feature type="transmembrane region" description="Helical" evidence="6">
    <location>
        <begin position="124"/>
        <end position="142"/>
    </location>
</feature>
<evidence type="ECO:0000256" key="5">
    <source>
        <dbReference type="ARBA" id="ARBA00023136"/>
    </source>
</evidence>
<name>A0ABU7T8P6_9HYPH</name>
<sequence>MSALSTSHRQNAAFGAGAILASQASQNAGAAFGKHLFPVVGAEGMATLRIGLAAVMLLAILRPWRFPVGRAHAVSLVLYGATMGLMSLLIYLAIARIPIGIAVAIEVTGPLSIVLLGARRPLDFLWLAAAVGGLLLLLPLHATITLDALGVLYAAGAAVCWALYVVFGRRVSGPLGPRAVAWGMLVAALIVAPIGFGHAGTALFAPGILLAGGAVAALSSAVPYSLEMSAMGRLPASVVGILLSTAPAVAALMGFLILGERLAMVQWLAIGCIVAASAGSALTIKPPARTPSEDAAR</sequence>
<evidence type="ECO:0000259" key="7">
    <source>
        <dbReference type="Pfam" id="PF00892"/>
    </source>
</evidence>
<evidence type="ECO:0000256" key="6">
    <source>
        <dbReference type="SAM" id="Phobius"/>
    </source>
</evidence>
<feature type="transmembrane region" description="Helical" evidence="6">
    <location>
        <begin position="99"/>
        <end position="117"/>
    </location>
</feature>
<dbReference type="Proteomes" id="UP001349262">
    <property type="component" value="Unassembled WGS sequence"/>
</dbReference>
<organism evidence="8 9">
    <name type="scientific">Methylobacterium radiotolerans</name>
    <dbReference type="NCBI Taxonomy" id="31998"/>
    <lineage>
        <taxon>Bacteria</taxon>
        <taxon>Pseudomonadati</taxon>
        <taxon>Pseudomonadota</taxon>
        <taxon>Alphaproteobacteria</taxon>
        <taxon>Hyphomicrobiales</taxon>
        <taxon>Methylobacteriaceae</taxon>
        <taxon>Methylobacterium</taxon>
    </lineage>
</organism>
<evidence type="ECO:0000256" key="4">
    <source>
        <dbReference type="ARBA" id="ARBA00022989"/>
    </source>
</evidence>
<gene>
    <name evidence="8" type="ORF">MRSR164_09105</name>
</gene>
<evidence type="ECO:0000313" key="8">
    <source>
        <dbReference type="EMBL" id="MEE7456926.1"/>
    </source>
</evidence>
<comment type="subcellular location">
    <subcellularLocation>
        <location evidence="1">Membrane</location>
        <topology evidence="1">Multi-pass membrane protein</topology>
    </subcellularLocation>
</comment>
<dbReference type="SUPFAM" id="SSF103481">
    <property type="entry name" value="Multidrug resistance efflux transporter EmrE"/>
    <property type="match status" value="1"/>
</dbReference>